<dbReference type="InterPro" id="IPR004210">
    <property type="entry name" value="BESS_motif"/>
</dbReference>
<sequence length="240" mass="27220">KICFGNCVSLYTYSGHGQKRVFGKLTPGQYGHVWDTQEVPQELQPLLPALDDPVKRVQKAAAVCQYVIGTADSSACGILRNALHQEEDARKKWRNLRDVFTRKVKADRIRGGKGKALKKWRYSELMAFLIPYIQRGRGTGGNNSTEEFDDGKDDTTSNSDVLIDLDGSVVDTKMSPPLDNNLHEMTWKDSWQTAGQGDNEDEMFFMSLLPHLKRLPYKKKCAIKLKFHQLLHDAEFEDAD</sequence>
<evidence type="ECO:0000259" key="3">
    <source>
        <dbReference type="PROSITE" id="PS51031"/>
    </source>
</evidence>
<organism evidence="4 5">
    <name type="scientific">Oncorhynchus kisutch</name>
    <name type="common">Coho salmon</name>
    <name type="synonym">Salmo kisutch</name>
    <dbReference type="NCBI Taxonomy" id="8019"/>
    <lineage>
        <taxon>Eukaryota</taxon>
        <taxon>Metazoa</taxon>
        <taxon>Chordata</taxon>
        <taxon>Craniata</taxon>
        <taxon>Vertebrata</taxon>
        <taxon>Euteleostomi</taxon>
        <taxon>Actinopterygii</taxon>
        <taxon>Neopterygii</taxon>
        <taxon>Teleostei</taxon>
        <taxon>Protacanthopterygii</taxon>
        <taxon>Salmoniformes</taxon>
        <taxon>Salmonidae</taxon>
        <taxon>Salmoninae</taxon>
        <taxon>Oncorhynchus</taxon>
    </lineage>
</organism>
<dbReference type="PROSITE" id="PS51031">
    <property type="entry name" value="BESS"/>
    <property type="match status" value="1"/>
</dbReference>
<dbReference type="GO" id="GO:0005634">
    <property type="term" value="C:nucleus"/>
    <property type="evidence" value="ECO:0007669"/>
    <property type="project" value="UniProtKB-SubCell"/>
</dbReference>
<feature type="domain" description="BESS" evidence="3">
    <location>
        <begin position="198"/>
        <end position="237"/>
    </location>
</feature>
<accession>A0A8C7L761</accession>
<dbReference type="AlphaFoldDB" id="A0A8C7L761"/>
<dbReference type="Pfam" id="PF02944">
    <property type="entry name" value="BESS"/>
    <property type="match status" value="1"/>
</dbReference>
<keyword evidence="5" id="KW-1185">Reference proteome</keyword>
<dbReference type="InterPro" id="IPR039353">
    <property type="entry name" value="TF_Adf1"/>
</dbReference>
<dbReference type="PANTHER" id="PTHR12243:SF67">
    <property type="entry name" value="COREPRESSOR OF PANGOLIN, ISOFORM A-RELATED"/>
    <property type="match status" value="1"/>
</dbReference>
<dbReference type="Ensembl" id="ENSOKIT00005117616.1">
    <property type="protein sequence ID" value="ENSOKIP00005109798.1"/>
    <property type="gene ID" value="ENSOKIG00005048036.1"/>
</dbReference>
<dbReference type="InterPro" id="IPR006578">
    <property type="entry name" value="MADF-dom"/>
</dbReference>
<keyword evidence="1" id="KW-0539">Nucleus</keyword>
<proteinExistence type="predicted"/>
<dbReference type="GO" id="GO:0003677">
    <property type="term" value="F:DNA binding"/>
    <property type="evidence" value="ECO:0007669"/>
    <property type="project" value="InterPro"/>
</dbReference>
<dbReference type="Pfam" id="PF10545">
    <property type="entry name" value="MADF_DNA_bdg"/>
    <property type="match status" value="1"/>
</dbReference>
<evidence type="ECO:0000256" key="1">
    <source>
        <dbReference type="PROSITE-ProRule" id="PRU00371"/>
    </source>
</evidence>
<name>A0A8C7L761_ONCKI</name>
<feature type="region of interest" description="Disordered" evidence="2">
    <location>
        <begin position="140"/>
        <end position="160"/>
    </location>
</feature>
<dbReference type="Proteomes" id="UP000694557">
    <property type="component" value="Unassembled WGS sequence"/>
</dbReference>
<comment type="subcellular location">
    <subcellularLocation>
        <location evidence="1">Nucleus</location>
    </subcellularLocation>
</comment>
<dbReference type="GeneTree" id="ENSGT01000000218574"/>
<evidence type="ECO:0000313" key="4">
    <source>
        <dbReference type="Ensembl" id="ENSOKIP00005109798.1"/>
    </source>
</evidence>
<dbReference type="GO" id="GO:0006357">
    <property type="term" value="P:regulation of transcription by RNA polymerase II"/>
    <property type="evidence" value="ECO:0007669"/>
    <property type="project" value="TreeGrafter"/>
</dbReference>
<dbReference type="PANTHER" id="PTHR12243">
    <property type="entry name" value="MADF DOMAIN TRANSCRIPTION FACTOR"/>
    <property type="match status" value="1"/>
</dbReference>
<evidence type="ECO:0000313" key="5">
    <source>
        <dbReference type="Proteomes" id="UP000694557"/>
    </source>
</evidence>
<reference evidence="4" key="2">
    <citation type="submission" date="2025-09" db="UniProtKB">
        <authorList>
            <consortium name="Ensembl"/>
        </authorList>
    </citation>
    <scope>IDENTIFICATION</scope>
</reference>
<reference evidence="4" key="1">
    <citation type="submission" date="2025-08" db="UniProtKB">
        <authorList>
            <consortium name="Ensembl"/>
        </authorList>
    </citation>
    <scope>IDENTIFICATION</scope>
</reference>
<protein>
    <recommendedName>
        <fullName evidence="3">BESS domain-containing protein</fullName>
    </recommendedName>
</protein>
<dbReference type="GO" id="GO:0005667">
    <property type="term" value="C:transcription regulator complex"/>
    <property type="evidence" value="ECO:0007669"/>
    <property type="project" value="TreeGrafter"/>
</dbReference>
<evidence type="ECO:0000256" key="2">
    <source>
        <dbReference type="SAM" id="MobiDB-lite"/>
    </source>
</evidence>